<proteinExistence type="predicted"/>
<keyword evidence="3 6" id="KW-0812">Transmembrane</keyword>
<feature type="transmembrane region" description="Helical" evidence="6">
    <location>
        <begin position="675"/>
        <end position="695"/>
    </location>
</feature>
<dbReference type="PANTHER" id="PTHR46795">
    <property type="entry name" value="ABC TRANSPORTER PERMEASE-RELATED-RELATED"/>
    <property type="match status" value="1"/>
</dbReference>
<comment type="subcellular location">
    <subcellularLocation>
        <location evidence="1">Cell membrane</location>
        <topology evidence="1">Multi-pass membrane protein</topology>
    </subcellularLocation>
</comment>
<feature type="transmembrane region" description="Helical" evidence="6">
    <location>
        <begin position="206"/>
        <end position="228"/>
    </location>
</feature>
<gene>
    <name evidence="8" type="ORF">SAMN04488542_105128</name>
</gene>
<dbReference type="RefSeq" id="WP_091227796.1">
    <property type="nucleotide sequence ID" value="NZ_FNBG01000005.1"/>
</dbReference>
<evidence type="ECO:0000256" key="6">
    <source>
        <dbReference type="SAM" id="Phobius"/>
    </source>
</evidence>
<evidence type="ECO:0000256" key="2">
    <source>
        <dbReference type="ARBA" id="ARBA00022475"/>
    </source>
</evidence>
<feature type="transmembrane region" description="Helical" evidence="6">
    <location>
        <begin position="284"/>
        <end position="303"/>
    </location>
</feature>
<evidence type="ECO:0000313" key="9">
    <source>
        <dbReference type="Proteomes" id="UP000198972"/>
    </source>
</evidence>
<keyword evidence="9" id="KW-1185">Reference proteome</keyword>
<dbReference type="OrthoDB" id="1705903at2"/>
<feature type="transmembrane region" description="Helical" evidence="6">
    <location>
        <begin position="110"/>
        <end position="133"/>
    </location>
</feature>
<dbReference type="InterPro" id="IPR003838">
    <property type="entry name" value="ABC3_permease_C"/>
</dbReference>
<accession>A0A1G7I1Z4</accession>
<feature type="transmembrane region" description="Helical" evidence="6">
    <location>
        <begin position="581"/>
        <end position="603"/>
    </location>
</feature>
<evidence type="ECO:0000256" key="1">
    <source>
        <dbReference type="ARBA" id="ARBA00004651"/>
    </source>
</evidence>
<feature type="transmembrane region" description="Helical" evidence="6">
    <location>
        <begin position="20"/>
        <end position="39"/>
    </location>
</feature>
<protein>
    <submittedName>
        <fullName evidence="8">FtsX-like permease family protein</fullName>
    </submittedName>
</protein>
<evidence type="ECO:0000256" key="3">
    <source>
        <dbReference type="ARBA" id="ARBA00022692"/>
    </source>
</evidence>
<dbReference type="STRING" id="670482.SAMN04488542_105128"/>
<name>A0A1G7I1Z4_9BACL</name>
<dbReference type="GO" id="GO:0005886">
    <property type="term" value="C:plasma membrane"/>
    <property type="evidence" value="ECO:0007669"/>
    <property type="project" value="UniProtKB-SubCell"/>
</dbReference>
<feature type="transmembrane region" description="Helical" evidence="6">
    <location>
        <begin position="240"/>
        <end position="260"/>
    </location>
</feature>
<keyword evidence="4 6" id="KW-1133">Transmembrane helix</keyword>
<reference evidence="8 9" key="1">
    <citation type="submission" date="2016-10" db="EMBL/GenBank/DDBJ databases">
        <authorList>
            <person name="de Groot N.N."/>
        </authorList>
    </citation>
    <scope>NUCLEOTIDE SEQUENCE [LARGE SCALE GENOMIC DNA]</scope>
    <source>
        <strain evidence="8 9">DSM 28129</strain>
    </source>
</reference>
<organism evidence="8 9">
    <name type="scientific">Fontibacillus panacisegetis</name>
    <dbReference type="NCBI Taxonomy" id="670482"/>
    <lineage>
        <taxon>Bacteria</taxon>
        <taxon>Bacillati</taxon>
        <taxon>Bacillota</taxon>
        <taxon>Bacilli</taxon>
        <taxon>Bacillales</taxon>
        <taxon>Paenibacillaceae</taxon>
        <taxon>Fontibacillus</taxon>
    </lineage>
</organism>
<keyword evidence="2" id="KW-1003">Cell membrane</keyword>
<feature type="domain" description="ABC3 transporter permease C-terminal" evidence="7">
    <location>
        <begin position="60"/>
        <end position="182"/>
    </location>
</feature>
<dbReference type="AlphaFoldDB" id="A0A1G7I1Z4"/>
<feature type="transmembrane region" description="Helical" evidence="6">
    <location>
        <begin position="59"/>
        <end position="82"/>
    </location>
</feature>
<evidence type="ECO:0000259" key="7">
    <source>
        <dbReference type="Pfam" id="PF02687"/>
    </source>
</evidence>
<evidence type="ECO:0000313" key="8">
    <source>
        <dbReference type="EMBL" id="SDF06797.1"/>
    </source>
</evidence>
<keyword evidence="5 6" id="KW-0472">Membrane</keyword>
<sequence length="710" mass="79627">MTSFSQVYAALRKKNIKQYALLAGCCFFSVLLITAYVCMMRSPTILNVLPEGGDSRKQVMMIFVLAVLGCGIFTTYASGLFFRHKSRETGIFMALGASRRQLKGLLTRELALLSFASCAAGAVLGAPLAWLIWRLFRLLLVDTEDMPLSFDPQAYLFALAFSVFVIAMLFIMLSRFIRRTNIIDVVNESRKSEPIREVPRRYGPMGIALLVGGGLLGYLTPSFFINVLHWYPPEGLTSITYLPALIGLYLLLLHTVVNGWRQGKNRYKHIIISSMMKFQGRQTVRNMLVITVLVTGAYFASFYTPMLGTGAMMGFDSRKVDYAFHYRSDQDMPGKDEIERMAAEENVTITSYASQPAAILGIDGQKYIETRGSLGVTYTHEYTELLSSGPFLSESAFNALTGDSLNIAPGVVMAVFDDEGNSNYWMSNDVTLITNPVTSEVLHVASSEQVLSNTMLFGRRVLDDTDYARITEGLTDEWLEEQVFFNVNNVSDTYNFAKRLFYTTTDRSSPEVEVYDSWDPVAKMLADQAGEDYVYDKEYLAENGIDAIDYRQRDSSNFRMFWKYMPQFRVLDKADFIKTTAVFLMLFIFIAIICFAAVIVIAYTRSLTIGLTNAQVYDDLRRLGASNSYLLKTVKGQISKVYFTPIFTGTVIIYAFYAMIMYFNDGGNLSGSELAGMANCLVLIAAGSALLYGVYRFTLRKVCGILNIQC</sequence>
<evidence type="ECO:0000256" key="4">
    <source>
        <dbReference type="ARBA" id="ARBA00022989"/>
    </source>
</evidence>
<dbReference type="PANTHER" id="PTHR46795:SF3">
    <property type="entry name" value="ABC TRANSPORTER PERMEASE"/>
    <property type="match status" value="1"/>
</dbReference>
<dbReference type="InterPro" id="IPR052536">
    <property type="entry name" value="ABC-4_Integral_Memb_Prot"/>
</dbReference>
<evidence type="ECO:0000256" key="5">
    <source>
        <dbReference type="ARBA" id="ARBA00023136"/>
    </source>
</evidence>
<dbReference type="EMBL" id="FNBG01000005">
    <property type="protein sequence ID" value="SDF06797.1"/>
    <property type="molecule type" value="Genomic_DNA"/>
</dbReference>
<feature type="transmembrane region" description="Helical" evidence="6">
    <location>
        <begin position="153"/>
        <end position="173"/>
    </location>
</feature>
<dbReference type="Proteomes" id="UP000198972">
    <property type="component" value="Unassembled WGS sequence"/>
</dbReference>
<feature type="transmembrane region" description="Helical" evidence="6">
    <location>
        <begin position="641"/>
        <end position="663"/>
    </location>
</feature>
<dbReference type="Pfam" id="PF02687">
    <property type="entry name" value="FtsX"/>
    <property type="match status" value="1"/>
</dbReference>